<sequence length="250" mass="29048">MTAQTWRQQWRLFIRFCARPYLAPRRRHIHPRAGWVQDWLPDIGWRDLLKWATALWLLNMFLFGPLVIGVAQSAGATHAVSPTQLPWLLALVWAPLVEEMLFRFGLRRPAIALWLVPLMIMALWNGPGLVQGLLFALGLYLIYRSTRSTSVPAPGARRWLKRYRNHFWWIFHASTLLFAALHIKNFTFEAFEWWMLPILVLPQWITGLVLGWMRVMHGIGAAILLHALFNFGPLLLVWTTVQLVPSDMLP</sequence>
<feature type="transmembrane region" description="Helical" evidence="1">
    <location>
        <begin position="54"/>
        <end position="75"/>
    </location>
</feature>
<organism evidence="3 4">
    <name type="scientific">Orrella marina</name>
    <dbReference type="NCBI Taxonomy" id="2163011"/>
    <lineage>
        <taxon>Bacteria</taxon>
        <taxon>Pseudomonadati</taxon>
        <taxon>Pseudomonadota</taxon>
        <taxon>Betaproteobacteria</taxon>
        <taxon>Burkholderiales</taxon>
        <taxon>Alcaligenaceae</taxon>
        <taxon>Orrella</taxon>
    </lineage>
</organism>
<keyword evidence="1" id="KW-1133">Transmembrane helix</keyword>
<dbReference type="EMBL" id="CP028901">
    <property type="protein sequence ID" value="AWB34344.1"/>
    <property type="molecule type" value="Genomic_DNA"/>
</dbReference>
<keyword evidence="4" id="KW-1185">Reference proteome</keyword>
<dbReference type="Proteomes" id="UP000244571">
    <property type="component" value="Chromosome"/>
</dbReference>
<evidence type="ECO:0000313" key="4">
    <source>
        <dbReference type="Proteomes" id="UP000244571"/>
    </source>
</evidence>
<dbReference type="KEGG" id="boz:DBV39_12205"/>
<gene>
    <name evidence="3" type="ORF">DBV39_12205</name>
</gene>
<feature type="transmembrane region" description="Helical" evidence="1">
    <location>
        <begin position="193"/>
        <end position="212"/>
    </location>
</feature>
<keyword evidence="1" id="KW-0812">Transmembrane</keyword>
<dbReference type="GO" id="GO:0004175">
    <property type="term" value="F:endopeptidase activity"/>
    <property type="evidence" value="ECO:0007669"/>
    <property type="project" value="UniProtKB-ARBA"/>
</dbReference>
<keyword evidence="1" id="KW-0472">Membrane</keyword>
<dbReference type="AlphaFoldDB" id="A0A2R4XKQ2"/>
<feature type="domain" description="CAAX prenyl protease 2/Lysostaphin resistance protein A-like" evidence="2">
    <location>
        <begin position="85"/>
        <end position="231"/>
    </location>
</feature>
<dbReference type="InterPro" id="IPR003675">
    <property type="entry name" value="Rce1/LyrA-like_dom"/>
</dbReference>
<keyword evidence="3" id="KW-0645">Protease</keyword>
<feature type="transmembrane region" description="Helical" evidence="1">
    <location>
        <begin position="167"/>
        <end position="187"/>
    </location>
</feature>
<feature type="transmembrane region" description="Helical" evidence="1">
    <location>
        <begin position="219"/>
        <end position="241"/>
    </location>
</feature>
<dbReference type="GO" id="GO:0080120">
    <property type="term" value="P:CAAX-box protein maturation"/>
    <property type="evidence" value="ECO:0007669"/>
    <property type="project" value="UniProtKB-ARBA"/>
</dbReference>
<name>A0A2R4XKQ2_9BURK</name>
<evidence type="ECO:0000313" key="3">
    <source>
        <dbReference type="EMBL" id="AWB34344.1"/>
    </source>
</evidence>
<reference evidence="3 4" key="1">
    <citation type="submission" date="2018-04" db="EMBL/GenBank/DDBJ databases">
        <title>Bordetella sp. HZ20 isolated from seawater.</title>
        <authorList>
            <person name="Sun C."/>
        </authorList>
    </citation>
    <scope>NUCLEOTIDE SEQUENCE [LARGE SCALE GENOMIC DNA]</scope>
    <source>
        <strain evidence="3 4">HZ20</strain>
    </source>
</reference>
<accession>A0A2R4XKQ2</accession>
<evidence type="ECO:0000259" key="2">
    <source>
        <dbReference type="Pfam" id="PF02517"/>
    </source>
</evidence>
<feature type="transmembrane region" description="Helical" evidence="1">
    <location>
        <begin position="112"/>
        <end position="143"/>
    </location>
</feature>
<dbReference type="OrthoDB" id="8521072at2"/>
<proteinExistence type="predicted"/>
<protein>
    <submittedName>
        <fullName evidence="3">CPBP family intramembrane metalloprotease</fullName>
    </submittedName>
</protein>
<dbReference type="GO" id="GO:0008237">
    <property type="term" value="F:metallopeptidase activity"/>
    <property type="evidence" value="ECO:0007669"/>
    <property type="project" value="UniProtKB-KW"/>
</dbReference>
<dbReference type="Pfam" id="PF02517">
    <property type="entry name" value="Rce1-like"/>
    <property type="match status" value="1"/>
</dbReference>
<dbReference type="GO" id="GO:0006508">
    <property type="term" value="P:proteolysis"/>
    <property type="evidence" value="ECO:0007669"/>
    <property type="project" value="UniProtKB-KW"/>
</dbReference>
<dbReference type="RefSeq" id="WP_108621760.1">
    <property type="nucleotide sequence ID" value="NZ_CP028901.1"/>
</dbReference>
<keyword evidence="3" id="KW-0378">Hydrolase</keyword>
<evidence type="ECO:0000256" key="1">
    <source>
        <dbReference type="SAM" id="Phobius"/>
    </source>
</evidence>
<keyword evidence="3" id="KW-0482">Metalloprotease</keyword>